<gene>
    <name evidence="1" type="ORF">DEO72_LG5g1339</name>
</gene>
<organism evidence="1 2">
    <name type="scientific">Vigna unguiculata</name>
    <name type="common">Cowpea</name>
    <dbReference type="NCBI Taxonomy" id="3917"/>
    <lineage>
        <taxon>Eukaryota</taxon>
        <taxon>Viridiplantae</taxon>
        <taxon>Streptophyta</taxon>
        <taxon>Embryophyta</taxon>
        <taxon>Tracheophyta</taxon>
        <taxon>Spermatophyta</taxon>
        <taxon>Magnoliopsida</taxon>
        <taxon>eudicotyledons</taxon>
        <taxon>Gunneridae</taxon>
        <taxon>Pentapetalae</taxon>
        <taxon>rosids</taxon>
        <taxon>fabids</taxon>
        <taxon>Fabales</taxon>
        <taxon>Fabaceae</taxon>
        <taxon>Papilionoideae</taxon>
        <taxon>50 kb inversion clade</taxon>
        <taxon>NPAAA clade</taxon>
        <taxon>indigoferoid/millettioid clade</taxon>
        <taxon>Phaseoleae</taxon>
        <taxon>Vigna</taxon>
    </lineage>
</organism>
<dbReference type="EMBL" id="CP039349">
    <property type="protein sequence ID" value="QCD93267.1"/>
    <property type="molecule type" value="Genomic_DNA"/>
</dbReference>
<dbReference type="OrthoDB" id="10560073at2759"/>
<keyword evidence="2" id="KW-1185">Reference proteome</keyword>
<proteinExistence type="predicted"/>
<dbReference type="Gramene" id="Vigun04g098640.1.v1.2">
    <property type="protein sequence ID" value="Vigun04g098640.1.v1.2"/>
    <property type="gene ID" value="Vigun04g098640.v1.2"/>
</dbReference>
<dbReference type="AlphaFoldDB" id="A0A4D6LX60"/>
<protein>
    <submittedName>
        <fullName evidence="1">Uncharacterized protein</fullName>
    </submittedName>
</protein>
<name>A0A4D6LX60_VIGUN</name>
<evidence type="ECO:0000313" key="2">
    <source>
        <dbReference type="Proteomes" id="UP000501690"/>
    </source>
</evidence>
<sequence>MEDTLNYQEVQTYTKKCKALWPSESMAEILNELEETASSPCLTPFAPYLINDDSLVIKKKRGSTKCLKTHGLSHEDRIKLH</sequence>
<reference evidence="1 2" key="1">
    <citation type="submission" date="2019-04" db="EMBL/GenBank/DDBJ databases">
        <title>An improved genome assembly and genetic linkage map for asparagus bean, Vigna unguiculata ssp. sesquipedialis.</title>
        <authorList>
            <person name="Xia Q."/>
            <person name="Zhang R."/>
            <person name="Dong Y."/>
        </authorList>
    </citation>
    <scope>NUCLEOTIDE SEQUENCE [LARGE SCALE GENOMIC DNA]</scope>
    <source>
        <tissue evidence="1">Leaf</tissue>
    </source>
</reference>
<dbReference type="Proteomes" id="UP000501690">
    <property type="component" value="Linkage Group LG5"/>
</dbReference>
<accession>A0A4D6LX60</accession>
<evidence type="ECO:0000313" key="1">
    <source>
        <dbReference type="EMBL" id="QCD93267.1"/>
    </source>
</evidence>